<dbReference type="EMBL" id="GEDC01026174">
    <property type="protein sequence ID" value="JAS11124.1"/>
    <property type="molecule type" value="Transcribed_RNA"/>
</dbReference>
<name>A0A1B6CCE4_9HEMI</name>
<organism evidence="1">
    <name type="scientific">Clastoptera arizonana</name>
    <name type="common">Arizona spittle bug</name>
    <dbReference type="NCBI Taxonomy" id="38151"/>
    <lineage>
        <taxon>Eukaryota</taxon>
        <taxon>Metazoa</taxon>
        <taxon>Ecdysozoa</taxon>
        <taxon>Arthropoda</taxon>
        <taxon>Hexapoda</taxon>
        <taxon>Insecta</taxon>
        <taxon>Pterygota</taxon>
        <taxon>Neoptera</taxon>
        <taxon>Paraneoptera</taxon>
        <taxon>Hemiptera</taxon>
        <taxon>Auchenorrhyncha</taxon>
        <taxon>Cercopoidea</taxon>
        <taxon>Clastopteridae</taxon>
        <taxon>Clastoptera</taxon>
    </lineage>
</organism>
<feature type="non-terminal residue" evidence="1">
    <location>
        <position position="1"/>
    </location>
</feature>
<gene>
    <name evidence="1" type="ORF">g.40702</name>
</gene>
<protein>
    <recommendedName>
        <fullName evidence="2">CRC domain-containing protein</fullName>
    </recommendedName>
</protein>
<accession>A0A1B6CCE4</accession>
<sequence>YKRLQSLKNTVYPHASGAKLNSNGVAKCKCSGDCSRKLCRCRKVDSKCADHCKCNSDICKNRNSDTNSDNTTCDSGICLKKPRMNEITIPASNETTQTY</sequence>
<proteinExistence type="predicted"/>
<evidence type="ECO:0008006" key="2">
    <source>
        <dbReference type="Google" id="ProtNLM"/>
    </source>
</evidence>
<evidence type="ECO:0000313" key="1">
    <source>
        <dbReference type="EMBL" id="JAS11124.1"/>
    </source>
</evidence>
<dbReference type="AlphaFoldDB" id="A0A1B6CCE4"/>
<reference evidence="1" key="1">
    <citation type="submission" date="2015-12" db="EMBL/GenBank/DDBJ databases">
        <title>De novo transcriptome assembly of four potential Pierce s Disease insect vectors from Arizona vineyards.</title>
        <authorList>
            <person name="Tassone E.E."/>
        </authorList>
    </citation>
    <scope>NUCLEOTIDE SEQUENCE</scope>
</reference>